<accession>A0AB39MFB9</accession>
<keyword evidence="7" id="KW-0482">Metalloprotease</keyword>
<dbReference type="GO" id="GO:0071555">
    <property type="term" value="P:cell wall organization"/>
    <property type="evidence" value="ECO:0007669"/>
    <property type="project" value="UniProtKB-KW"/>
</dbReference>
<dbReference type="EMBL" id="CP163431">
    <property type="protein sequence ID" value="XDQ04937.1"/>
    <property type="molecule type" value="Genomic_DNA"/>
</dbReference>
<keyword evidence="6" id="KW-0224">Dipeptidase</keyword>
<dbReference type="GO" id="GO:0006508">
    <property type="term" value="P:proteolysis"/>
    <property type="evidence" value="ECO:0007669"/>
    <property type="project" value="UniProtKB-KW"/>
</dbReference>
<proteinExistence type="predicted"/>
<reference evidence="9" key="1">
    <citation type="submission" date="2024-07" db="EMBL/GenBank/DDBJ databases">
        <authorList>
            <person name="Yu S.T."/>
        </authorList>
    </citation>
    <scope>NUCLEOTIDE SEQUENCE</scope>
    <source>
        <strain evidence="9">R08</strain>
    </source>
</reference>
<dbReference type="InterPro" id="IPR009045">
    <property type="entry name" value="Zn_M74/Hedgehog-like"/>
</dbReference>
<evidence type="ECO:0000256" key="3">
    <source>
        <dbReference type="ARBA" id="ARBA00022723"/>
    </source>
</evidence>
<dbReference type="GO" id="GO:0008237">
    <property type="term" value="F:metallopeptidase activity"/>
    <property type="evidence" value="ECO:0007669"/>
    <property type="project" value="UniProtKB-KW"/>
</dbReference>
<dbReference type="Pfam" id="PF01427">
    <property type="entry name" value="Peptidase_M15"/>
    <property type="match status" value="1"/>
</dbReference>
<evidence type="ECO:0000256" key="8">
    <source>
        <dbReference type="ARBA" id="ARBA00023316"/>
    </source>
</evidence>
<dbReference type="GO" id="GO:0160237">
    <property type="term" value="F:D-Ala-D-Ala dipeptidase activity"/>
    <property type="evidence" value="ECO:0007669"/>
    <property type="project" value="UniProtKB-EC"/>
</dbReference>
<dbReference type="SUPFAM" id="SSF55166">
    <property type="entry name" value="Hedgehog/DD-peptidase"/>
    <property type="match status" value="1"/>
</dbReference>
<dbReference type="GO" id="GO:0046872">
    <property type="term" value="F:metal ion binding"/>
    <property type="evidence" value="ECO:0007669"/>
    <property type="project" value="UniProtKB-KW"/>
</dbReference>
<comment type="catalytic activity">
    <reaction evidence="1">
        <text>D-alanyl-D-alanine + H2O = 2 D-alanine</text>
        <dbReference type="Rhea" id="RHEA:20661"/>
        <dbReference type="ChEBI" id="CHEBI:15377"/>
        <dbReference type="ChEBI" id="CHEBI:57416"/>
        <dbReference type="ChEBI" id="CHEBI:57822"/>
        <dbReference type="EC" id="3.4.13.22"/>
    </reaction>
</comment>
<evidence type="ECO:0000256" key="2">
    <source>
        <dbReference type="ARBA" id="ARBA00022670"/>
    </source>
</evidence>
<name>A0AB39MFB9_9ACTN</name>
<dbReference type="AlphaFoldDB" id="A0AB39MFB9"/>
<evidence type="ECO:0000256" key="6">
    <source>
        <dbReference type="ARBA" id="ARBA00022997"/>
    </source>
</evidence>
<gene>
    <name evidence="9" type="ORF">AB5J58_34430</name>
</gene>
<keyword evidence="5" id="KW-0862">Zinc</keyword>
<evidence type="ECO:0000256" key="4">
    <source>
        <dbReference type="ARBA" id="ARBA00022801"/>
    </source>
</evidence>
<evidence type="ECO:0000256" key="7">
    <source>
        <dbReference type="ARBA" id="ARBA00023049"/>
    </source>
</evidence>
<keyword evidence="3" id="KW-0479">Metal-binding</keyword>
<protein>
    <submittedName>
        <fullName evidence="9">M15 family metallopeptidase</fullName>
    </submittedName>
</protein>
<keyword evidence="2" id="KW-0645">Protease</keyword>
<dbReference type="Gene3D" id="3.30.1380.10">
    <property type="match status" value="1"/>
</dbReference>
<organism evidence="9">
    <name type="scientific">Streptomyces sp. R08</name>
    <dbReference type="NCBI Taxonomy" id="3238624"/>
    <lineage>
        <taxon>Bacteria</taxon>
        <taxon>Bacillati</taxon>
        <taxon>Actinomycetota</taxon>
        <taxon>Actinomycetes</taxon>
        <taxon>Kitasatosporales</taxon>
        <taxon>Streptomycetaceae</taxon>
        <taxon>Streptomyces</taxon>
    </lineage>
</organism>
<dbReference type="RefSeq" id="WP_369190342.1">
    <property type="nucleotide sequence ID" value="NZ_CP163431.1"/>
</dbReference>
<sequence length="51" mass="5939">MQGITDAETENRHHLHSFMDSSGFSAYGNERWRYALKAEPYPDTYVDFPVT</sequence>
<evidence type="ECO:0000256" key="5">
    <source>
        <dbReference type="ARBA" id="ARBA00022833"/>
    </source>
</evidence>
<evidence type="ECO:0000256" key="1">
    <source>
        <dbReference type="ARBA" id="ARBA00001362"/>
    </source>
</evidence>
<keyword evidence="4" id="KW-0378">Hydrolase</keyword>
<dbReference type="InterPro" id="IPR000755">
    <property type="entry name" value="A_A_dipeptidase"/>
</dbReference>
<evidence type="ECO:0000313" key="9">
    <source>
        <dbReference type="EMBL" id="XDQ04937.1"/>
    </source>
</evidence>
<keyword evidence="8" id="KW-0961">Cell wall biogenesis/degradation</keyword>